<evidence type="ECO:0000256" key="1">
    <source>
        <dbReference type="SAM" id="Phobius"/>
    </source>
</evidence>
<proteinExistence type="predicted"/>
<organism evidence="2 3">
    <name type="scientific">Streptomyces phage WRightOn</name>
    <dbReference type="NCBI Taxonomy" id="2053723"/>
    <lineage>
        <taxon>Viruses</taxon>
        <taxon>Duplodnaviria</taxon>
        <taxon>Heunggongvirae</taxon>
        <taxon>Uroviricota</taxon>
        <taxon>Caudoviricetes</taxon>
        <taxon>Beephvirinae</taxon>
        <taxon>Manuelvirus</taxon>
        <taxon>Manuelvirus wrighton</taxon>
    </lineage>
</organism>
<reference evidence="2 3" key="1">
    <citation type="submission" date="2017-11" db="EMBL/GenBank/DDBJ databases">
        <authorList>
            <person name="Keri A.G."/>
            <person name="Ahn S.H."/>
            <person name="Alvarado I.A."/>
            <person name="Hartigan K.A."/>
            <person name="Shaffer C.D."/>
            <person name="Weston-Hafer K.A."/>
            <person name="Russell D.A."/>
            <person name="Pope W.H."/>
            <person name="Jacobs-Sera D."/>
            <person name="Hendrix R.W."/>
            <person name="Hatfull G.F."/>
        </authorList>
    </citation>
    <scope>NUCLEOTIDE SEQUENCE [LARGE SCALE GENOMIC DNA]</scope>
</reference>
<dbReference type="EMBL" id="MG515223">
    <property type="protein sequence ID" value="ATW62506.1"/>
    <property type="molecule type" value="Genomic_DNA"/>
</dbReference>
<evidence type="ECO:0000313" key="3">
    <source>
        <dbReference type="Proteomes" id="UP000241007"/>
    </source>
</evidence>
<dbReference type="Proteomes" id="UP000241007">
    <property type="component" value="Segment"/>
</dbReference>
<name>A0A2H4PIA5_9CAUD</name>
<keyword evidence="1" id="KW-0472">Membrane</keyword>
<accession>A0A2H4PIA5</accession>
<keyword evidence="1" id="KW-0812">Transmembrane</keyword>
<protein>
    <submittedName>
        <fullName evidence="2">Uncharacterized protein</fullName>
    </submittedName>
</protein>
<evidence type="ECO:0000313" key="2">
    <source>
        <dbReference type="EMBL" id="ATW62506.1"/>
    </source>
</evidence>
<sequence length="40" mass="4485">MIGKDELKWLAEGFKLGLLRGLVFTGGMMVGFLLTCPVWR</sequence>
<keyword evidence="3" id="KW-1185">Reference proteome</keyword>
<gene>
    <name evidence="2" type="ORF">SEA_WRIGHTON_73</name>
</gene>
<feature type="transmembrane region" description="Helical" evidence="1">
    <location>
        <begin position="18"/>
        <end position="39"/>
    </location>
</feature>
<keyword evidence="1" id="KW-1133">Transmembrane helix</keyword>